<keyword evidence="2" id="KW-0560">Oxidoreductase</keyword>
<dbReference type="AlphaFoldDB" id="A0A934NMB9"/>
<evidence type="ECO:0000259" key="4">
    <source>
        <dbReference type="Pfam" id="PF21761"/>
    </source>
</evidence>
<dbReference type="RefSeq" id="WP_199701851.1">
    <property type="nucleotide sequence ID" value="NZ_JAEMNV010000001.1"/>
</dbReference>
<gene>
    <name evidence="5" type="ORF">JGU71_03120</name>
</gene>
<dbReference type="SUPFAM" id="SSF51735">
    <property type="entry name" value="NAD(P)-binding Rossmann-fold domains"/>
    <property type="match status" value="1"/>
</dbReference>
<dbReference type="Proteomes" id="UP000655868">
    <property type="component" value="Unassembled WGS sequence"/>
</dbReference>
<dbReference type="InterPro" id="IPR051265">
    <property type="entry name" value="HIBADH-related_NP60_sf"/>
</dbReference>
<dbReference type="InterPro" id="IPR013328">
    <property type="entry name" value="6PGD_dom2"/>
</dbReference>
<dbReference type="Gene3D" id="3.40.50.720">
    <property type="entry name" value="NAD(P)-binding Rossmann-like Domain"/>
    <property type="match status" value="1"/>
</dbReference>
<dbReference type="PIRSF" id="PIRSF000103">
    <property type="entry name" value="HIBADH"/>
    <property type="match status" value="1"/>
</dbReference>
<organism evidence="5 6">
    <name type="scientific">Antrihabitans stalagmiti</name>
    <dbReference type="NCBI Taxonomy" id="2799499"/>
    <lineage>
        <taxon>Bacteria</taxon>
        <taxon>Bacillati</taxon>
        <taxon>Actinomycetota</taxon>
        <taxon>Actinomycetes</taxon>
        <taxon>Mycobacteriales</taxon>
        <taxon>Nocardiaceae</taxon>
        <taxon>Antrihabitans</taxon>
    </lineage>
</organism>
<feature type="domain" description="6-phosphogluconate dehydrogenase NADP-binding" evidence="3">
    <location>
        <begin position="10"/>
        <end position="156"/>
    </location>
</feature>
<dbReference type="Pfam" id="PF21761">
    <property type="entry name" value="RedAm-like_C"/>
    <property type="match status" value="1"/>
</dbReference>
<dbReference type="InterPro" id="IPR006115">
    <property type="entry name" value="6PGDH_NADP-bd"/>
</dbReference>
<accession>A0A934NMB9</accession>
<proteinExistence type="inferred from homology"/>
<evidence type="ECO:0000256" key="2">
    <source>
        <dbReference type="ARBA" id="ARBA00023002"/>
    </source>
</evidence>
<keyword evidence="6" id="KW-1185">Reference proteome</keyword>
<sequence length="288" mass="30046">MTQQHNPVSVAVVGLGPMGAALARTLLDAGLRVTVWNRTAEAAKVLASLGASVARTPAEAINGVDLVLVCLRDHAAVREVLDGVCTVTAVVNFSSATPDQARATAEWARAVGFDNYVTAAIMVPVPLIGDRESLILYSGNEAAYRRHRATLDHVAGAGDFLGTDHGLAPSFDVGMLEVFFAGLTSFVHAAAVMKHSGVAAQRFLPYALSALSIVPASLEGVARDIDTSTYPGDEDRVAMDLAALEHIVEAGRAAGLDTSLAESMRNLGARSVDAGDGDLGWSSVFEHL</sequence>
<dbReference type="PANTHER" id="PTHR43580:SF2">
    <property type="entry name" value="CYTOKINE-LIKE NUCLEAR FACTOR N-PAC"/>
    <property type="match status" value="1"/>
</dbReference>
<dbReference type="GO" id="GO:0140673">
    <property type="term" value="P:transcription elongation-coupled chromatin remodeling"/>
    <property type="evidence" value="ECO:0007669"/>
    <property type="project" value="TreeGrafter"/>
</dbReference>
<dbReference type="InterPro" id="IPR036291">
    <property type="entry name" value="NAD(P)-bd_dom_sf"/>
</dbReference>
<comment type="caution">
    <text evidence="5">The sequence shown here is derived from an EMBL/GenBank/DDBJ whole genome shotgun (WGS) entry which is preliminary data.</text>
</comment>
<dbReference type="Pfam" id="PF03446">
    <property type="entry name" value="NAD_binding_2"/>
    <property type="match status" value="1"/>
</dbReference>
<dbReference type="GO" id="GO:0003677">
    <property type="term" value="F:DNA binding"/>
    <property type="evidence" value="ECO:0007669"/>
    <property type="project" value="TreeGrafter"/>
</dbReference>
<dbReference type="PANTHER" id="PTHR43580">
    <property type="entry name" value="OXIDOREDUCTASE GLYR1-RELATED"/>
    <property type="match status" value="1"/>
</dbReference>
<evidence type="ECO:0000259" key="3">
    <source>
        <dbReference type="Pfam" id="PF03446"/>
    </source>
</evidence>
<protein>
    <submittedName>
        <fullName evidence="5">NAD(P)-dependent oxidoreductase</fullName>
    </submittedName>
</protein>
<dbReference type="GO" id="GO:0050661">
    <property type="term" value="F:NADP binding"/>
    <property type="evidence" value="ECO:0007669"/>
    <property type="project" value="InterPro"/>
</dbReference>
<dbReference type="GO" id="GO:0031491">
    <property type="term" value="F:nucleosome binding"/>
    <property type="evidence" value="ECO:0007669"/>
    <property type="project" value="TreeGrafter"/>
</dbReference>
<comment type="similarity">
    <text evidence="1">Belongs to the HIBADH-related family.</text>
</comment>
<dbReference type="InterPro" id="IPR048666">
    <property type="entry name" value="RedAm-like_C"/>
</dbReference>
<dbReference type="InterPro" id="IPR015815">
    <property type="entry name" value="HIBADH-related"/>
</dbReference>
<evidence type="ECO:0000313" key="5">
    <source>
        <dbReference type="EMBL" id="MBJ8337868.1"/>
    </source>
</evidence>
<reference evidence="5" key="1">
    <citation type="submission" date="2020-12" db="EMBL/GenBank/DDBJ databases">
        <title>Antrihabitans popcorni sp. nov. and Antrihabitans auranticaus sp. nov., isolated from a larva cave.</title>
        <authorList>
            <person name="Lee S.D."/>
            <person name="Kim I.S."/>
        </authorList>
    </citation>
    <scope>NUCLEOTIDE SEQUENCE</scope>
    <source>
        <strain evidence="5">YC3-6</strain>
    </source>
</reference>
<dbReference type="GO" id="GO:0016491">
    <property type="term" value="F:oxidoreductase activity"/>
    <property type="evidence" value="ECO:0007669"/>
    <property type="project" value="UniProtKB-KW"/>
</dbReference>
<feature type="domain" description="NADPH-dependent reductive aminase-like C-terminal" evidence="4">
    <location>
        <begin position="164"/>
        <end position="287"/>
    </location>
</feature>
<dbReference type="EMBL" id="JAEMNV010000001">
    <property type="protein sequence ID" value="MBJ8337868.1"/>
    <property type="molecule type" value="Genomic_DNA"/>
</dbReference>
<dbReference type="GO" id="GO:0000785">
    <property type="term" value="C:chromatin"/>
    <property type="evidence" value="ECO:0007669"/>
    <property type="project" value="TreeGrafter"/>
</dbReference>
<dbReference type="Gene3D" id="1.10.1040.10">
    <property type="entry name" value="N-(1-d-carboxylethyl)-l-norvaline Dehydrogenase, domain 2"/>
    <property type="match status" value="1"/>
</dbReference>
<evidence type="ECO:0000256" key="1">
    <source>
        <dbReference type="ARBA" id="ARBA00009080"/>
    </source>
</evidence>
<evidence type="ECO:0000313" key="6">
    <source>
        <dbReference type="Proteomes" id="UP000655868"/>
    </source>
</evidence>
<name>A0A934NMB9_9NOCA</name>